<evidence type="ECO:0000313" key="3">
    <source>
        <dbReference type="Proteomes" id="UP001596084"/>
    </source>
</evidence>
<dbReference type="RefSeq" id="WP_339374658.1">
    <property type="nucleotide sequence ID" value="NZ_JBHSMX010000011.1"/>
</dbReference>
<dbReference type="EMBL" id="JBHSMX010000011">
    <property type="protein sequence ID" value="MFC5520410.1"/>
    <property type="molecule type" value="Genomic_DNA"/>
</dbReference>
<organism evidence="2 3">
    <name type="scientific">Polaromonas jejuensis</name>
    <dbReference type="NCBI Taxonomy" id="457502"/>
    <lineage>
        <taxon>Bacteria</taxon>
        <taxon>Pseudomonadati</taxon>
        <taxon>Pseudomonadota</taxon>
        <taxon>Betaproteobacteria</taxon>
        <taxon>Burkholderiales</taxon>
        <taxon>Comamonadaceae</taxon>
        <taxon>Polaromonas</taxon>
    </lineage>
</organism>
<dbReference type="InterPro" id="IPR018394">
    <property type="entry name" value="DNA_photolyase_1_CS_C"/>
</dbReference>
<dbReference type="Gene3D" id="1.10.579.10">
    <property type="entry name" value="DNA Cyclobutane Dipyrimidine Photolyase, subunit A, domain 3"/>
    <property type="match status" value="1"/>
</dbReference>
<proteinExistence type="predicted"/>
<dbReference type="InterPro" id="IPR036134">
    <property type="entry name" value="Crypto/Photolyase_FAD-like_sf"/>
</dbReference>
<comment type="caution">
    <text evidence="2">The sequence shown here is derived from an EMBL/GenBank/DDBJ whole genome shotgun (WGS) entry which is preliminary data.</text>
</comment>
<sequence>MTRLSGSKRKGQTGYPLVDAVMAQINQTGYMHI</sequence>
<dbReference type="InterPro" id="IPR005101">
    <property type="entry name" value="Cryptochr/Photolyase_FAD-bd"/>
</dbReference>
<keyword evidence="3" id="KW-1185">Reference proteome</keyword>
<evidence type="ECO:0000313" key="2">
    <source>
        <dbReference type="EMBL" id="MFC5520410.1"/>
    </source>
</evidence>
<dbReference type="Pfam" id="PF03441">
    <property type="entry name" value="FAD_binding_7"/>
    <property type="match status" value="1"/>
</dbReference>
<dbReference type="PROSITE" id="PS00394">
    <property type="entry name" value="DNA_PHOTOLYASES_1_1"/>
    <property type="match status" value="1"/>
</dbReference>
<feature type="domain" description="Cryptochrome/DNA photolyase FAD-binding" evidence="1">
    <location>
        <begin position="9"/>
        <end position="32"/>
    </location>
</feature>
<gene>
    <name evidence="2" type="ORF">ACFPP7_05720</name>
</gene>
<name>A0ABW0Q6P4_9BURK</name>
<dbReference type="SUPFAM" id="SSF48173">
    <property type="entry name" value="Cryptochrome/photolyase FAD-binding domain"/>
    <property type="match status" value="1"/>
</dbReference>
<dbReference type="Proteomes" id="UP001596084">
    <property type="component" value="Unassembled WGS sequence"/>
</dbReference>
<reference evidence="3" key="1">
    <citation type="journal article" date="2019" name="Int. J. Syst. Evol. Microbiol.">
        <title>The Global Catalogue of Microorganisms (GCM) 10K type strain sequencing project: providing services to taxonomists for standard genome sequencing and annotation.</title>
        <authorList>
            <consortium name="The Broad Institute Genomics Platform"/>
            <consortium name="The Broad Institute Genome Sequencing Center for Infectious Disease"/>
            <person name="Wu L."/>
            <person name="Ma J."/>
        </authorList>
    </citation>
    <scope>NUCLEOTIDE SEQUENCE [LARGE SCALE GENOMIC DNA]</scope>
    <source>
        <strain evidence="3">CGMCC 4.7277</strain>
    </source>
</reference>
<evidence type="ECO:0000259" key="1">
    <source>
        <dbReference type="Pfam" id="PF03441"/>
    </source>
</evidence>
<accession>A0ABW0Q6P4</accession>
<protein>
    <submittedName>
        <fullName evidence="2">FAD-binding domain-containing protein</fullName>
    </submittedName>
</protein>